<protein>
    <submittedName>
        <fullName evidence="2">Uncharacterized protein</fullName>
    </submittedName>
</protein>
<organism evidence="2">
    <name type="scientific">viral metagenome</name>
    <dbReference type="NCBI Taxonomy" id="1070528"/>
    <lineage>
        <taxon>unclassified sequences</taxon>
        <taxon>metagenomes</taxon>
        <taxon>organismal metagenomes</taxon>
    </lineage>
</organism>
<accession>A0A6C0AJ20</accession>
<feature type="transmembrane region" description="Helical" evidence="1">
    <location>
        <begin position="118"/>
        <end position="138"/>
    </location>
</feature>
<keyword evidence="1" id="KW-0812">Transmembrane</keyword>
<dbReference type="AlphaFoldDB" id="A0A6C0AJ20"/>
<dbReference type="EMBL" id="MN740654">
    <property type="protein sequence ID" value="QHS79817.1"/>
    <property type="molecule type" value="Genomic_DNA"/>
</dbReference>
<reference evidence="2" key="1">
    <citation type="journal article" date="2020" name="Nature">
        <title>Giant virus diversity and host interactions through global metagenomics.</title>
        <authorList>
            <person name="Schulz F."/>
            <person name="Roux S."/>
            <person name="Paez-Espino D."/>
            <person name="Jungbluth S."/>
            <person name="Walsh D.A."/>
            <person name="Denef V.J."/>
            <person name="McMahon K.D."/>
            <person name="Konstantinidis K.T."/>
            <person name="Eloe-Fadrosh E.A."/>
            <person name="Kyrpides N.C."/>
            <person name="Woyke T."/>
        </authorList>
    </citation>
    <scope>NUCLEOTIDE SEQUENCE</scope>
    <source>
        <strain evidence="2">GVMAG-S-1035303-20</strain>
    </source>
</reference>
<evidence type="ECO:0000256" key="1">
    <source>
        <dbReference type="SAM" id="Phobius"/>
    </source>
</evidence>
<name>A0A6C0AJ20_9ZZZZ</name>
<proteinExistence type="predicted"/>
<evidence type="ECO:0000313" key="2">
    <source>
        <dbReference type="EMBL" id="QHS79817.1"/>
    </source>
</evidence>
<keyword evidence="1" id="KW-0472">Membrane</keyword>
<keyword evidence="1" id="KW-1133">Transmembrane helix</keyword>
<sequence>MSGFENLLNEYKSNYVQFLSTGNNAYKTAYQNAQEAIDKEILARQKKVEDQKRDMNRFTESYQEGNSELSDIYDSATGLFQNAQQIEDTYQAAKGRYTQAASPESGGPVLNISNGYAFLLRFGLVLILLPLLFFIGYWSPQIKAAATTAVAAVGNMASPVLGATAATAAPSAMSSPVLGPMRA</sequence>